<evidence type="ECO:0000313" key="2">
    <source>
        <dbReference type="EMBL" id="KAK6321739.1"/>
    </source>
</evidence>
<keyword evidence="3" id="KW-1185">Reference proteome</keyword>
<reference evidence="2 3" key="1">
    <citation type="submission" date="2021-04" db="EMBL/GenBank/DDBJ databases">
        <authorList>
            <person name="De Guttry C."/>
            <person name="Zahm M."/>
            <person name="Klopp C."/>
            <person name="Cabau C."/>
            <person name="Louis A."/>
            <person name="Berthelot C."/>
            <person name="Parey E."/>
            <person name="Roest Crollius H."/>
            <person name="Montfort J."/>
            <person name="Robinson-Rechavi M."/>
            <person name="Bucao C."/>
            <person name="Bouchez O."/>
            <person name="Gislard M."/>
            <person name="Lluch J."/>
            <person name="Milhes M."/>
            <person name="Lampietro C."/>
            <person name="Lopez Roques C."/>
            <person name="Donnadieu C."/>
            <person name="Braasch I."/>
            <person name="Desvignes T."/>
            <person name="Postlethwait J."/>
            <person name="Bobe J."/>
            <person name="Wedekind C."/>
            <person name="Guiguen Y."/>
        </authorList>
    </citation>
    <scope>NUCLEOTIDE SEQUENCE [LARGE SCALE GENOMIC DNA]</scope>
    <source>
        <strain evidence="2">Cs_M1</strain>
        <tissue evidence="2">Blood</tissue>
    </source>
</reference>
<dbReference type="EMBL" id="JAGTTL010000006">
    <property type="protein sequence ID" value="KAK6321739.1"/>
    <property type="molecule type" value="Genomic_DNA"/>
</dbReference>
<keyword evidence="1" id="KW-0472">Membrane</keyword>
<sequence length="73" mass="8553">MLKRVEIYTPCLSELARLFTIPMIGYRFESLQLILFSQCIFLLNYILFLLCMACLRRLYAVINVCNSLINGQK</sequence>
<protein>
    <submittedName>
        <fullName evidence="2">Uncharacterized protein</fullName>
    </submittedName>
</protein>
<keyword evidence="1" id="KW-0812">Transmembrane</keyword>
<dbReference type="AlphaFoldDB" id="A0AAN8R1T1"/>
<evidence type="ECO:0000313" key="3">
    <source>
        <dbReference type="Proteomes" id="UP001356427"/>
    </source>
</evidence>
<comment type="caution">
    <text evidence="2">The sequence shown here is derived from an EMBL/GenBank/DDBJ whole genome shotgun (WGS) entry which is preliminary data.</text>
</comment>
<organism evidence="2 3">
    <name type="scientific">Coregonus suidteri</name>
    <dbReference type="NCBI Taxonomy" id="861788"/>
    <lineage>
        <taxon>Eukaryota</taxon>
        <taxon>Metazoa</taxon>
        <taxon>Chordata</taxon>
        <taxon>Craniata</taxon>
        <taxon>Vertebrata</taxon>
        <taxon>Euteleostomi</taxon>
        <taxon>Actinopterygii</taxon>
        <taxon>Neopterygii</taxon>
        <taxon>Teleostei</taxon>
        <taxon>Protacanthopterygii</taxon>
        <taxon>Salmoniformes</taxon>
        <taxon>Salmonidae</taxon>
        <taxon>Coregoninae</taxon>
        <taxon>Coregonus</taxon>
    </lineage>
</organism>
<gene>
    <name evidence="2" type="ORF">J4Q44_G00087150</name>
</gene>
<accession>A0AAN8R1T1</accession>
<dbReference type="Proteomes" id="UP001356427">
    <property type="component" value="Unassembled WGS sequence"/>
</dbReference>
<proteinExistence type="predicted"/>
<evidence type="ECO:0000256" key="1">
    <source>
        <dbReference type="SAM" id="Phobius"/>
    </source>
</evidence>
<name>A0AAN8R1T1_9TELE</name>
<feature type="transmembrane region" description="Helical" evidence="1">
    <location>
        <begin position="33"/>
        <end position="55"/>
    </location>
</feature>
<feature type="non-terminal residue" evidence="2">
    <location>
        <position position="73"/>
    </location>
</feature>
<keyword evidence="1" id="KW-1133">Transmembrane helix</keyword>